<evidence type="ECO:0000313" key="3">
    <source>
        <dbReference type="EMBL" id="PLW44914.1"/>
    </source>
</evidence>
<dbReference type="Proteomes" id="UP000235392">
    <property type="component" value="Unassembled WGS sequence"/>
</dbReference>
<reference evidence="4 5" key="1">
    <citation type="submission" date="2017-11" db="EMBL/GenBank/DDBJ databases">
        <title>De novo assembly and phasing of dikaryotic genomes from two isolates of Puccinia coronata f. sp. avenae, the causal agent of oat crown rust.</title>
        <authorList>
            <person name="Miller M.E."/>
            <person name="Zhang Y."/>
            <person name="Omidvar V."/>
            <person name="Sperschneider J."/>
            <person name="Schwessinger B."/>
            <person name="Raley C."/>
            <person name="Palmer J.M."/>
            <person name="Garnica D."/>
            <person name="Upadhyaya N."/>
            <person name="Rathjen J."/>
            <person name="Taylor J.M."/>
            <person name="Park R.F."/>
            <person name="Dodds P.N."/>
            <person name="Hirsch C.D."/>
            <person name="Kianian S.F."/>
            <person name="Figueroa M."/>
        </authorList>
    </citation>
    <scope>NUCLEOTIDE SEQUENCE [LARGE SCALE GENOMIC DNA]</scope>
    <source>
        <strain evidence="2">12NC29</strain>
        <strain evidence="3">12SD80</strain>
    </source>
</reference>
<feature type="region of interest" description="Disordered" evidence="1">
    <location>
        <begin position="109"/>
        <end position="209"/>
    </location>
</feature>
<evidence type="ECO:0000313" key="4">
    <source>
        <dbReference type="Proteomes" id="UP000235388"/>
    </source>
</evidence>
<feature type="compositionally biased region" description="Polar residues" evidence="1">
    <location>
        <begin position="480"/>
        <end position="500"/>
    </location>
</feature>
<dbReference type="AlphaFoldDB" id="A0A2N5SGS1"/>
<dbReference type="OrthoDB" id="8070004at2759"/>
<dbReference type="Proteomes" id="UP000235388">
    <property type="component" value="Unassembled WGS sequence"/>
</dbReference>
<dbReference type="EMBL" id="PGCJ01000983">
    <property type="protein sequence ID" value="PLW12399.1"/>
    <property type="molecule type" value="Genomic_DNA"/>
</dbReference>
<feature type="region of interest" description="Disordered" evidence="1">
    <location>
        <begin position="64"/>
        <end position="85"/>
    </location>
</feature>
<dbReference type="PANTHER" id="PTHR33246:SF51">
    <property type="entry name" value="MYB_SANT-LIKE DOMAIN-CONTAINING PROTEIN"/>
    <property type="match status" value="1"/>
</dbReference>
<evidence type="ECO:0000256" key="1">
    <source>
        <dbReference type="SAM" id="MobiDB-lite"/>
    </source>
</evidence>
<feature type="compositionally biased region" description="Polar residues" evidence="1">
    <location>
        <begin position="409"/>
        <end position="422"/>
    </location>
</feature>
<dbReference type="EMBL" id="PGCI01000053">
    <property type="protein sequence ID" value="PLW44914.1"/>
    <property type="molecule type" value="Genomic_DNA"/>
</dbReference>
<feature type="region of interest" description="Disordered" evidence="1">
    <location>
        <begin position="362"/>
        <end position="422"/>
    </location>
</feature>
<feature type="compositionally biased region" description="Polar residues" evidence="1">
    <location>
        <begin position="195"/>
        <end position="209"/>
    </location>
</feature>
<organism evidence="2 4">
    <name type="scientific">Puccinia coronata f. sp. avenae</name>
    <dbReference type="NCBI Taxonomy" id="200324"/>
    <lineage>
        <taxon>Eukaryota</taxon>
        <taxon>Fungi</taxon>
        <taxon>Dikarya</taxon>
        <taxon>Basidiomycota</taxon>
        <taxon>Pucciniomycotina</taxon>
        <taxon>Pucciniomycetes</taxon>
        <taxon>Pucciniales</taxon>
        <taxon>Pucciniaceae</taxon>
        <taxon>Puccinia</taxon>
    </lineage>
</organism>
<comment type="caution">
    <text evidence="2">The sequence shown here is derived from an EMBL/GenBank/DDBJ whole genome shotgun (WGS) entry which is preliminary data.</text>
</comment>
<feature type="compositionally biased region" description="Polar residues" evidence="1">
    <location>
        <begin position="508"/>
        <end position="534"/>
    </location>
</feature>
<feature type="compositionally biased region" description="Acidic residues" evidence="1">
    <location>
        <begin position="368"/>
        <end position="387"/>
    </location>
</feature>
<evidence type="ECO:0000313" key="2">
    <source>
        <dbReference type="EMBL" id="PLW12399.1"/>
    </source>
</evidence>
<feature type="compositionally biased region" description="Basic and acidic residues" evidence="1">
    <location>
        <begin position="391"/>
        <end position="408"/>
    </location>
</feature>
<protein>
    <submittedName>
        <fullName evidence="2">Uncharacterized protein</fullName>
    </submittedName>
</protein>
<feature type="region of interest" description="Disordered" evidence="1">
    <location>
        <begin position="439"/>
        <end position="549"/>
    </location>
</feature>
<dbReference type="PANTHER" id="PTHR33246">
    <property type="entry name" value="CCHC-TYPE DOMAIN-CONTAINING PROTEIN"/>
    <property type="match status" value="1"/>
</dbReference>
<evidence type="ECO:0000313" key="5">
    <source>
        <dbReference type="Proteomes" id="UP000235392"/>
    </source>
</evidence>
<proteinExistence type="predicted"/>
<accession>A0A2N5SGS1</accession>
<gene>
    <name evidence="2" type="ORF">PCANC_23383</name>
    <name evidence="3" type="ORF">PCASD_09147</name>
</gene>
<sequence length="549" mass="59110">MASIDPLLISGSGLSSSSATANELSVAASSKNLGTASAESQMLDSFDVPLISNLNLGAEARKMNNQTTSEGTSQTISQSTLELTSQATREPTLQATFLPNLQATRLPNSQATSLATSQTPTQMTSLPLLDPATQSSTHSSETSKKKRPRRTKEQMCVFREEQARIKRLKAAKKASAAAKKGSARSKKSGQSQSSTSCRGHQSRTGSASQLQNTKILVVDSNPPFVLEDYSNICAYLEDEKNYQKLYGSGSKTSIGPTQISKTAAYKSFAIFMNDRSDQGLHLTGKQLRSRINTYKKKFTKTKEWAENTGAGIEERDGASTLAEKLKRMCPCYERMYGIFVAKHNFTPLRTYDSIDGIGAMVSSRSSGSEDDEGTETDDLTEGPEDILEGQRSLEEPHKGSEEMQDLHDSANQSKNYPTNHHASASGVDVEINLLGNDQLESASGDIGHDSSHSNINGEGMDLTPDSQLSSQSPLPSVSSAKTPSASVPHSRRSNQAQSLASRPDVPPSSGQEESNDGSASRRSFPNQRQTNRSLQGPRDASNKAKLLVA</sequence>
<feature type="compositionally biased region" description="Low complexity" evidence="1">
    <location>
        <begin position="466"/>
        <end position="479"/>
    </location>
</feature>
<name>A0A2N5SGS1_9BASI</name>
<keyword evidence="4" id="KW-1185">Reference proteome</keyword>
<feature type="compositionally biased region" description="Polar residues" evidence="1">
    <location>
        <begin position="109"/>
        <end position="125"/>
    </location>
</feature>